<proteinExistence type="predicted"/>
<sequence length="95" mass="11445">MEKITKFLKKISEENSYHFFIYEKTGEIWISGYRNSTKFDLVLKPIKKHQIKLIYETPDERKVALFLNKTDAYKRLKKIFSQEEHKNSEETVQSV</sequence>
<dbReference type="OrthoDB" id="15195at2"/>
<protein>
    <submittedName>
        <fullName evidence="1">Uncharacterized protein</fullName>
    </submittedName>
</protein>
<evidence type="ECO:0000313" key="2">
    <source>
        <dbReference type="Proteomes" id="UP000219036"/>
    </source>
</evidence>
<name>A0A285NB96_9AQUI</name>
<dbReference type="AlphaFoldDB" id="A0A285NB96"/>
<evidence type="ECO:0000313" key="1">
    <source>
        <dbReference type="EMBL" id="SNZ06699.1"/>
    </source>
</evidence>
<reference evidence="2" key="1">
    <citation type="submission" date="2017-09" db="EMBL/GenBank/DDBJ databases">
        <authorList>
            <person name="Varghese N."/>
            <person name="Submissions S."/>
        </authorList>
    </citation>
    <scope>NUCLEOTIDE SEQUENCE [LARGE SCALE GENOMIC DNA]</scope>
    <source>
        <strain evidence="2">DSM 15103</strain>
    </source>
</reference>
<keyword evidence="2" id="KW-1185">Reference proteome</keyword>
<dbReference type="Proteomes" id="UP000219036">
    <property type="component" value="Unassembled WGS sequence"/>
</dbReference>
<accession>A0A285NB96</accession>
<organism evidence="1 2">
    <name type="scientific">Persephonella hydrogeniphila</name>
    <dbReference type="NCBI Taxonomy" id="198703"/>
    <lineage>
        <taxon>Bacteria</taxon>
        <taxon>Pseudomonadati</taxon>
        <taxon>Aquificota</taxon>
        <taxon>Aquificia</taxon>
        <taxon>Aquificales</taxon>
        <taxon>Hydrogenothermaceae</taxon>
        <taxon>Persephonella</taxon>
    </lineage>
</organism>
<dbReference type="EMBL" id="OBEI01000002">
    <property type="protein sequence ID" value="SNZ06699.1"/>
    <property type="molecule type" value="Genomic_DNA"/>
</dbReference>
<dbReference type="RefSeq" id="WP_096999945.1">
    <property type="nucleotide sequence ID" value="NZ_OBEI01000002.1"/>
</dbReference>
<gene>
    <name evidence="1" type="ORF">SAMN06265182_0767</name>
</gene>